<dbReference type="InterPro" id="IPR036398">
    <property type="entry name" value="CA_dom_sf"/>
</dbReference>
<reference evidence="8 9" key="1">
    <citation type="submission" date="2020-08" db="EMBL/GenBank/DDBJ databases">
        <title>Genomic Encyclopedia of Type Strains, Phase III (KMG-III): the genomes of soil and plant-associated and newly described type strains.</title>
        <authorList>
            <person name="Whitman W."/>
        </authorList>
    </citation>
    <scope>NUCLEOTIDE SEQUENCE [LARGE SCALE GENOMIC DNA]</scope>
    <source>
        <strain evidence="8 9">CECT 8640</strain>
    </source>
</reference>
<dbReference type="PROSITE" id="PS51144">
    <property type="entry name" value="ALPHA_CA_2"/>
    <property type="match status" value="1"/>
</dbReference>
<evidence type="ECO:0000256" key="6">
    <source>
        <dbReference type="ARBA" id="ARBA00048348"/>
    </source>
</evidence>
<proteinExistence type="inferred from homology"/>
<evidence type="ECO:0000313" key="9">
    <source>
        <dbReference type="Proteomes" id="UP000547510"/>
    </source>
</evidence>
<dbReference type="PANTHER" id="PTHR18952:SF265">
    <property type="entry name" value="CARBONIC ANHYDRASE"/>
    <property type="match status" value="1"/>
</dbReference>
<dbReference type="GO" id="GO:0004089">
    <property type="term" value="F:carbonate dehydratase activity"/>
    <property type="evidence" value="ECO:0007669"/>
    <property type="project" value="UniProtKB-EC"/>
</dbReference>
<dbReference type="CDD" id="cd03124">
    <property type="entry name" value="alpha_CA_prokaryotic_like"/>
    <property type="match status" value="1"/>
</dbReference>
<evidence type="ECO:0000256" key="2">
    <source>
        <dbReference type="ARBA" id="ARBA00012925"/>
    </source>
</evidence>
<dbReference type="SUPFAM" id="SSF51069">
    <property type="entry name" value="Carbonic anhydrase"/>
    <property type="match status" value="1"/>
</dbReference>
<keyword evidence="4" id="KW-0862">Zinc</keyword>
<dbReference type="SMART" id="SM01057">
    <property type="entry name" value="Carb_anhydrase"/>
    <property type="match status" value="1"/>
</dbReference>
<dbReference type="InterPro" id="IPR041891">
    <property type="entry name" value="Alpha_CA_prokaryot-like"/>
</dbReference>
<keyword evidence="9" id="KW-1185">Reference proteome</keyword>
<comment type="catalytic activity">
    <reaction evidence="6">
        <text>hydrogencarbonate + H(+) = CO2 + H2O</text>
        <dbReference type="Rhea" id="RHEA:10748"/>
        <dbReference type="ChEBI" id="CHEBI:15377"/>
        <dbReference type="ChEBI" id="CHEBI:15378"/>
        <dbReference type="ChEBI" id="CHEBI:16526"/>
        <dbReference type="ChEBI" id="CHEBI:17544"/>
        <dbReference type="EC" id="4.2.1.1"/>
    </reaction>
</comment>
<dbReference type="RefSeq" id="WP_184688182.1">
    <property type="nucleotide sequence ID" value="NZ_JACHJN010000001.1"/>
</dbReference>
<dbReference type="AlphaFoldDB" id="A0A841CAH1"/>
<organism evidence="8 9">
    <name type="scientific">Saccharothrix tamanrassetensis</name>
    <dbReference type="NCBI Taxonomy" id="1051531"/>
    <lineage>
        <taxon>Bacteria</taxon>
        <taxon>Bacillati</taxon>
        <taxon>Actinomycetota</taxon>
        <taxon>Actinomycetes</taxon>
        <taxon>Pseudonocardiales</taxon>
        <taxon>Pseudonocardiaceae</taxon>
        <taxon>Saccharothrix</taxon>
    </lineage>
</organism>
<gene>
    <name evidence="8" type="ORF">FHS29_000761</name>
</gene>
<dbReference type="EMBL" id="JACHJN010000001">
    <property type="protein sequence ID" value="MBB5954191.1"/>
    <property type="molecule type" value="Genomic_DNA"/>
</dbReference>
<sequence>MADQQSPINIIDRDAVQVYGSRLDVQWSRGVQRFDVSVEADGHRFHPHDRNSVRLGADQFHLENVHFHRPSEHWVDGARQEAELHAVHIRADEGVRLCVLAVFLTVEAGGGAEPPESFDLHALLPGDGSFYRYEGSLTTPGFDETVSWVVMKDRVPVSDARLAGFIRTRSDKARVPQRLNRRFVLSSS</sequence>
<protein>
    <recommendedName>
        <fullName evidence="2">carbonic anhydrase</fullName>
        <ecNumber evidence="2">4.2.1.1</ecNumber>
    </recommendedName>
</protein>
<evidence type="ECO:0000256" key="4">
    <source>
        <dbReference type="ARBA" id="ARBA00022833"/>
    </source>
</evidence>
<comment type="similarity">
    <text evidence="1">Belongs to the alpha-carbonic anhydrase family.</text>
</comment>
<name>A0A841CAH1_9PSEU</name>
<dbReference type="EC" id="4.2.1.1" evidence="2"/>
<dbReference type="PANTHER" id="PTHR18952">
    <property type="entry name" value="CARBONIC ANHYDRASE"/>
    <property type="match status" value="1"/>
</dbReference>
<dbReference type="InterPro" id="IPR001148">
    <property type="entry name" value="CA_dom"/>
</dbReference>
<accession>A0A841CAH1</accession>
<dbReference type="Proteomes" id="UP000547510">
    <property type="component" value="Unassembled WGS sequence"/>
</dbReference>
<evidence type="ECO:0000256" key="1">
    <source>
        <dbReference type="ARBA" id="ARBA00010718"/>
    </source>
</evidence>
<dbReference type="Gene3D" id="3.10.200.10">
    <property type="entry name" value="Alpha carbonic anhydrase"/>
    <property type="match status" value="1"/>
</dbReference>
<keyword evidence="3" id="KW-0479">Metal-binding</keyword>
<evidence type="ECO:0000313" key="8">
    <source>
        <dbReference type="EMBL" id="MBB5954191.1"/>
    </source>
</evidence>
<keyword evidence="5 8" id="KW-0456">Lyase</keyword>
<evidence type="ECO:0000256" key="5">
    <source>
        <dbReference type="ARBA" id="ARBA00023239"/>
    </source>
</evidence>
<evidence type="ECO:0000259" key="7">
    <source>
        <dbReference type="PROSITE" id="PS51144"/>
    </source>
</evidence>
<dbReference type="Pfam" id="PF00194">
    <property type="entry name" value="Carb_anhydrase"/>
    <property type="match status" value="2"/>
</dbReference>
<evidence type="ECO:0000256" key="3">
    <source>
        <dbReference type="ARBA" id="ARBA00022723"/>
    </source>
</evidence>
<feature type="domain" description="Alpha-carbonic anhydrase" evidence="7">
    <location>
        <begin position="1"/>
        <end position="188"/>
    </location>
</feature>
<comment type="caution">
    <text evidence="8">The sequence shown here is derived from an EMBL/GenBank/DDBJ whole genome shotgun (WGS) entry which is preliminary data.</text>
</comment>
<dbReference type="InterPro" id="IPR023561">
    <property type="entry name" value="Carbonic_anhydrase_a-class"/>
</dbReference>
<dbReference type="GO" id="GO:0008270">
    <property type="term" value="F:zinc ion binding"/>
    <property type="evidence" value="ECO:0007669"/>
    <property type="project" value="InterPro"/>
</dbReference>